<feature type="chain" id="PRO_5042236796" description="Polyketide synthase" evidence="1">
    <location>
        <begin position="17"/>
        <end position="111"/>
    </location>
</feature>
<dbReference type="GeneID" id="64667332"/>
<sequence length="111" mass="12031">MVILLLALHPLTPVIVTVMPRCNLKLAILLGMTVIPPSGQRFALASFASNDVRAACIDAMFFFSSMVAEYIDGNWSSDSIFHHGHALTMAEGVVDFYRAEGRKCGTAVVCL</sequence>
<feature type="signal peptide" evidence="1">
    <location>
        <begin position="1"/>
        <end position="16"/>
    </location>
</feature>
<name>A0AAD4HFW2_9AGAM</name>
<evidence type="ECO:0008006" key="4">
    <source>
        <dbReference type="Google" id="ProtNLM"/>
    </source>
</evidence>
<evidence type="ECO:0000313" key="3">
    <source>
        <dbReference type="Proteomes" id="UP001195769"/>
    </source>
</evidence>
<organism evidence="2 3">
    <name type="scientific">Suillus fuscotomentosus</name>
    <dbReference type="NCBI Taxonomy" id="1912939"/>
    <lineage>
        <taxon>Eukaryota</taxon>
        <taxon>Fungi</taxon>
        <taxon>Dikarya</taxon>
        <taxon>Basidiomycota</taxon>
        <taxon>Agaricomycotina</taxon>
        <taxon>Agaricomycetes</taxon>
        <taxon>Agaricomycetidae</taxon>
        <taxon>Boletales</taxon>
        <taxon>Suillineae</taxon>
        <taxon>Suillaceae</taxon>
        <taxon>Suillus</taxon>
    </lineage>
</organism>
<reference evidence="2" key="1">
    <citation type="journal article" date="2020" name="New Phytol.">
        <title>Comparative genomics reveals dynamic genome evolution in host specialist ectomycorrhizal fungi.</title>
        <authorList>
            <person name="Lofgren L.A."/>
            <person name="Nguyen N.H."/>
            <person name="Vilgalys R."/>
            <person name="Ruytinx J."/>
            <person name="Liao H.L."/>
            <person name="Branco S."/>
            <person name="Kuo A."/>
            <person name="LaButti K."/>
            <person name="Lipzen A."/>
            <person name="Andreopoulos W."/>
            <person name="Pangilinan J."/>
            <person name="Riley R."/>
            <person name="Hundley H."/>
            <person name="Na H."/>
            <person name="Barry K."/>
            <person name="Grigoriev I.V."/>
            <person name="Stajich J.E."/>
            <person name="Kennedy P.G."/>
        </authorList>
    </citation>
    <scope>NUCLEOTIDE SEQUENCE</scope>
    <source>
        <strain evidence="2">FC203</strain>
    </source>
</reference>
<accession>A0AAD4HFW2</accession>
<evidence type="ECO:0000256" key="1">
    <source>
        <dbReference type="SAM" id="SignalP"/>
    </source>
</evidence>
<protein>
    <recommendedName>
        <fullName evidence="4">Polyketide synthase</fullName>
    </recommendedName>
</protein>
<keyword evidence="3" id="KW-1185">Reference proteome</keyword>
<proteinExistence type="predicted"/>
<dbReference type="AlphaFoldDB" id="A0AAD4HFW2"/>
<comment type="caution">
    <text evidence="2">The sequence shown here is derived from an EMBL/GenBank/DDBJ whole genome shotgun (WGS) entry which is preliminary data.</text>
</comment>
<gene>
    <name evidence="2" type="ORF">F5891DRAFT_738446</name>
</gene>
<dbReference type="Proteomes" id="UP001195769">
    <property type="component" value="Unassembled WGS sequence"/>
</dbReference>
<evidence type="ECO:0000313" key="2">
    <source>
        <dbReference type="EMBL" id="KAG1894014.1"/>
    </source>
</evidence>
<dbReference type="RefSeq" id="XP_041219590.1">
    <property type="nucleotide sequence ID" value="XM_041373034.1"/>
</dbReference>
<keyword evidence="1" id="KW-0732">Signal</keyword>
<dbReference type="EMBL" id="JABBWK010000086">
    <property type="protein sequence ID" value="KAG1894014.1"/>
    <property type="molecule type" value="Genomic_DNA"/>
</dbReference>